<sequence length="194" mass="21639">MKAGDLIFNFIGSEDNAISAVTEGFRGGRVNHMGAVVSSGSALSVLEAYPPEVHLTDLDEFLRRSRDDSGQPRYMLGRLVEPNDRLITKAISYGLKQCEIPYDYRYLTDQVALYCSELIVDMFKFANDGKEFFLEAPMSFRDLFTGEPHPFWVSYYAQFGMSVPTGEPGSNPGAISLDHRLNIYDVVGAIPGYQ</sequence>
<dbReference type="AlphaFoldDB" id="A0A7W6WFX8"/>
<dbReference type="Pfam" id="PF05708">
    <property type="entry name" value="Peptidase_C92"/>
    <property type="match status" value="1"/>
</dbReference>
<evidence type="ECO:0000313" key="1">
    <source>
        <dbReference type="EMBL" id="MBB4276380.1"/>
    </source>
</evidence>
<comment type="caution">
    <text evidence="1">The sequence shown here is derived from an EMBL/GenBank/DDBJ whole genome shotgun (WGS) entry which is preliminary data.</text>
</comment>
<dbReference type="Gene3D" id="3.90.1720.10">
    <property type="entry name" value="endopeptidase domain like (from Nostoc punctiforme)"/>
    <property type="match status" value="1"/>
</dbReference>
<dbReference type="InterPro" id="IPR024453">
    <property type="entry name" value="Peptidase_C92"/>
</dbReference>
<name>A0A7W6WFX8_9HYPH</name>
<evidence type="ECO:0000313" key="2">
    <source>
        <dbReference type="Proteomes" id="UP000533641"/>
    </source>
</evidence>
<dbReference type="SUPFAM" id="SSF54001">
    <property type="entry name" value="Cysteine proteinases"/>
    <property type="match status" value="1"/>
</dbReference>
<organism evidence="1 2">
    <name type="scientific">Rhizobium mongolense</name>
    <dbReference type="NCBI Taxonomy" id="57676"/>
    <lineage>
        <taxon>Bacteria</taxon>
        <taxon>Pseudomonadati</taxon>
        <taxon>Pseudomonadota</taxon>
        <taxon>Alphaproteobacteria</taxon>
        <taxon>Hyphomicrobiales</taxon>
        <taxon>Rhizobiaceae</taxon>
        <taxon>Rhizobium/Agrobacterium group</taxon>
        <taxon>Rhizobium</taxon>
    </lineage>
</organism>
<dbReference type="Proteomes" id="UP000533641">
    <property type="component" value="Unassembled WGS sequence"/>
</dbReference>
<gene>
    <name evidence="1" type="ORF">GGE12_004177</name>
</gene>
<proteinExistence type="predicted"/>
<protein>
    <recommendedName>
        <fullName evidence="3">Permuted papain-like amidase YaeF/Yiix C92 family enzyme</fullName>
    </recommendedName>
</protein>
<accession>A0A7W6WFX8</accession>
<dbReference type="InterPro" id="IPR038765">
    <property type="entry name" value="Papain-like_cys_pep_sf"/>
</dbReference>
<dbReference type="RefSeq" id="WP_183927253.1">
    <property type="nucleotide sequence ID" value="NZ_JACIGM010000009.1"/>
</dbReference>
<evidence type="ECO:0008006" key="3">
    <source>
        <dbReference type="Google" id="ProtNLM"/>
    </source>
</evidence>
<reference evidence="1 2" key="1">
    <citation type="submission" date="2020-08" db="EMBL/GenBank/DDBJ databases">
        <title>Genomic Encyclopedia of Type Strains, Phase IV (KMG-V): Genome sequencing to study the core and pangenomes of soil and plant-associated prokaryotes.</title>
        <authorList>
            <person name="Whitman W."/>
        </authorList>
    </citation>
    <scope>NUCLEOTIDE SEQUENCE [LARGE SCALE GENOMIC DNA]</scope>
    <source>
        <strain evidence="1 2">SEMIA 402</strain>
    </source>
</reference>
<dbReference type="EMBL" id="JACIGM010000009">
    <property type="protein sequence ID" value="MBB4276380.1"/>
    <property type="molecule type" value="Genomic_DNA"/>
</dbReference>